<comment type="caution">
    <text evidence="1">The sequence shown here is derived from an EMBL/GenBank/DDBJ whole genome shotgun (WGS) entry which is preliminary data.</text>
</comment>
<dbReference type="EMBL" id="CABITT030000008">
    <property type="protein sequence ID" value="VVB15398.1"/>
    <property type="molecule type" value="Genomic_DNA"/>
</dbReference>
<keyword evidence="2" id="KW-1185">Reference proteome</keyword>
<accession>A0A565CNV4</accession>
<proteinExistence type="predicted"/>
<organism evidence="1 2">
    <name type="scientific">Arabis nemorensis</name>
    <dbReference type="NCBI Taxonomy" id="586526"/>
    <lineage>
        <taxon>Eukaryota</taxon>
        <taxon>Viridiplantae</taxon>
        <taxon>Streptophyta</taxon>
        <taxon>Embryophyta</taxon>
        <taxon>Tracheophyta</taxon>
        <taxon>Spermatophyta</taxon>
        <taxon>Magnoliopsida</taxon>
        <taxon>eudicotyledons</taxon>
        <taxon>Gunneridae</taxon>
        <taxon>Pentapetalae</taxon>
        <taxon>rosids</taxon>
        <taxon>malvids</taxon>
        <taxon>Brassicales</taxon>
        <taxon>Brassicaceae</taxon>
        <taxon>Arabideae</taxon>
        <taxon>Arabis</taxon>
    </lineage>
</organism>
<dbReference type="Proteomes" id="UP000489600">
    <property type="component" value="Unassembled WGS sequence"/>
</dbReference>
<protein>
    <submittedName>
        <fullName evidence="1">Uncharacterized protein</fullName>
    </submittedName>
</protein>
<gene>
    <name evidence="1" type="ORF">ANE_LOCUS25842</name>
</gene>
<sequence length="132" mass="15468">MKTNGVKEKRVLPFPMRRLTMNLHCGQEIVIRTLILRTRQTLKDSILNLKMNQSHQIFQETSQATKNGTYKKLTKRMMMETHELEKIILKEIMRMSNTKTTQGLEKQNLNSAMKKKVMDVNNTMKISLTKES</sequence>
<reference evidence="1" key="1">
    <citation type="submission" date="2019-07" db="EMBL/GenBank/DDBJ databases">
        <authorList>
            <person name="Dittberner H."/>
        </authorList>
    </citation>
    <scope>NUCLEOTIDE SEQUENCE [LARGE SCALE GENOMIC DNA]</scope>
</reference>
<name>A0A565CNV4_9BRAS</name>
<evidence type="ECO:0000313" key="2">
    <source>
        <dbReference type="Proteomes" id="UP000489600"/>
    </source>
</evidence>
<dbReference type="AlphaFoldDB" id="A0A565CNV4"/>
<evidence type="ECO:0000313" key="1">
    <source>
        <dbReference type="EMBL" id="VVB15398.1"/>
    </source>
</evidence>